<name>A0A9P7JXN4_9AGAM</name>
<protein>
    <submittedName>
        <fullName evidence="1">Uncharacterized protein</fullName>
    </submittedName>
</protein>
<sequence>PSITIRDHVIQPSSSHKFLGVIIDQELRFKEHADYALAKGTKYTLACNRMIRPMKGLRGRWMRRLYQGVIVPKMLYTADIWCAGILAKGKGNKAGGRGARGFASKMARVQRMAALLITGTMCSTPSDLLDVHANIKPFQQTLHQICHRAILRLATLHENHPLHKSIKSAYNFYAKCEFKKEKHHPSPIHKLTSEFKLNPSMIETIQPVWHYTKWIPDVEVHITASKTAAYYEDELAEEELQVYSDGSAIEEGVGAAAVLMDGERKVKERRYHLGGIGEHTVYEGEIVGMLLVVQLLKEEVRRRGNISTMALGVDTRWQCTQ</sequence>
<feature type="non-terminal residue" evidence="1">
    <location>
        <position position="1"/>
    </location>
</feature>
<dbReference type="EMBL" id="JABBWM010000011">
    <property type="protein sequence ID" value="KAG2113774.1"/>
    <property type="molecule type" value="Genomic_DNA"/>
</dbReference>
<dbReference type="GeneID" id="64693289"/>
<dbReference type="Proteomes" id="UP000823399">
    <property type="component" value="Unassembled WGS sequence"/>
</dbReference>
<dbReference type="AlphaFoldDB" id="A0A9P7JXN4"/>
<dbReference type="PANTHER" id="PTHR33481">
    <property type="entry name" value="REVERSE TRANSCRIPTASE"/>
    <property type="match status" value="1"/>
</dbReference>
<dbReference type="PANTHER" id="PTHR33481:SF1">
    <property type="entry name" value="ENDONUCLEASE_EXONUCLEASE_PHOSPHATASE DOMAIN-CONTAINING PROTEIN-RELATED"/>
    <property type="match status" value="1"/>
</dbReference>
<proteinExistence type="predicted"/>
<gene>
    <name evidence="1" type="ORF">F5147DRAFT_571049</name>
</gene>
<comment type="caution">
    <text evidence="1">The sequence shown here is derived from an EMBL/GenBank/DDBJ whole genome shotgun (WGS) entry which is preliminary data.</text>
</comment>
<dbReference type="RefSeq" id="XP_041296068.1">
    <property type="nucleotide sequence ID" value="XM_041431030.1"/>
</dbReference>
<dbReference type="InterPro" id="IPR036397">
    <property type="entry name" value="RNaseH_sf"/>
</dbReference>
<reference evidence="1" key="1">
    <citation type="journal article" date="2020" name="New Phytol.">
        <title>Comparative genomics reveals dynamic genome evolution in host specialist ectomycorrhizal fungi.</title>
        <authorList>
            <person name="Lofgren L.A."/>
            <person name="Nguyen N.H."/>
            <person name="Vilgalys R."/>
            <person name="Ruytinx J."/>
            <person name="Liao H.L."/>
            <person name="Branco S."/>
            <person name="Kuo A."/>
            <person name="LaButti K."/>
            <person name="Lipzen A."/>
            <person name="Andreopoulos W."/>
            <person name="Pangilinan J."/>
            <person name="Riley R."/>
            <person name="Hundley H."/>
            <person name="Na H."/>
            <person name="Barry K."/>
            <person name="Grigoriev I.V."/>
            <person name="Stajich J.E."/>
            <person name="Kennedy P.G."/>
        </authorList>
    </citation>
    <scope>NUCLEOTIDE SEQUENCE</scope>
    <source>
        <strain evidence="1">FC423</strain>
    </source>
</reference>
<dbReference type="GO" id="GO:0003676">
    <property type="term" value="F:nucleic acid binding"/>
    <property type="evidence" value="ECO:0007669"/>
    <property type="project" value="InterPro"/>
</dbReference>
<dbReference type="Gene3D" id="3.30.420.10">
    <property type="entry name" value="Ribonuclease H-like superfamily/Ribonuclease H"/>
    <property type="match status" value="1"/>
</dbReference>
<accession>A0A9P7JXN4</accession>
<keyword evidence="2" id="KW-1185">Reference proteome</keyword>
<organism evidence="1 2">
    <name type="scientific">Suillus discolor</name>
    <dbReference type="NCBI Taxonomy" id="1912936"/>
    <lineage>
        <taxon>Eukaryota</taxon>
        <taxon>Fungi</taxon>
        <taxon>Dikarya</taxon>
        <taxon>Basidiomycota</taxon>
        <taxon>Agaricomycotina</taxon>
        <taxon>Agaricomycetes</taxon>
        <taxon>Agaricomycetidae</taxon>
        <taxon>Boletales</taxon>
        <taxon>Suillineae</taxon>
        <taxon>Suillaceae</taxon>
        <taxon>Suillus</taxon>
    </lineage>
</organism>
<evidence type="ECO:0000313" key="2">
    <source>
        <dbReference type="Proteomes" id="UP000823399"/>
    </source>
</evidence>
<evidence type="ECO:0000313" key="1">
    <source>
        <dbReference type="EMBL" id="KAG2113774.1"/>
    </source>
</evidence>
<dbReference type="OrthoDB" id="3261222at2759"/>